<dbReference type="InterPro" id="IPR052065">
    <property type="entry name" value="Compl_asym_regulator"/>
</dbReference>
<keyword evidence="2" id="KW-0964">Secreted</keyword>
<feature type="compositionally biased region" description="Polar residues" evidence="9">
    <location>
        <begin position="459"/>
        <end position="469"/>
    </location>
</feature>
<evidence type="ECO:0000256" key="6">
    <source>
        <dbReference type="ARBA" id="ARBA00022837"/>
    </source>
</evidence>
<keyword evidence="11" id="KW-1185">Reference proteome</keyword>
<evidence type="ECO:0000256" key="2">
    <source>
        <dbReference type="ARBA" id="ARBA00022525"/>
    </source>
</evidence>
<comment type="subcellular location">
    <subcellularLocation>
        <location evidence="1">Secreted</location>
        <location evidence="1">Extracellular space</location>
    </subcellularLocation>
</comment>
<dbReference type="SUPFAM" id="SSF82895">
    <property type="entry name" value="TSP-1 type 1 repeat"/>
    <property type="match status" value="6"/>
</dbReference>
<evidence type="ECO:0000256" key="8">
    <source>
        <dbReference type="ARBA" id="ARBA00023180"/>
    </source>
</evidence>
<dbReference type="InterPro" id="IPR000884">
    <property type="entry name" value="TSP1_rpt"/>
</dbReference>
<dbReference type="PROSITE" id="PS50092">
    <property type="entry name" value="TSP1"/>
    <property type="match status" value="6"/>
</dbReference>
<reference evidence="12" key="1">
    <citation type="submission" date="2025-08" db="UniProtKB">
        <authorList>
            <consortium name="RefSeq"/>
        </authorList>
    </citation>
    <scope>IDENTIFICATION</scope>
    <source>
        <tissue evidence="12">Whole sample</tissue>
    </source>
</reference>
<feature type="region of interest" description="Disordered" evidence="9">
    <location>
        <begin position="453"/>
        <end position="481"/>
    </location>
</feature>
<keyword evidence="4 10" id="KW-0732">Signal</keyword>
<evidence type="ECO:0000313" key="11">
    <source>
        <dbReference type="Proteomes" id="UP000694844"/>
    </source>
</evidence>
<dbReference type="Pfam" id="PF00090">
    <property type="entry name" value="TSP_1"/>
    <property type="match status" value="6"/>
</dbReference>
<dbReference type="GeneID" id="111105725"/>
<keyword evidence="7" id="KW-1015">Disulfide bond</keyword>
<feature type="compositionally biased region" description="Basic and acidic residues" evidence="9">
    <location>
        <begin position="470"/>
        <end position="481"/>
    </location>
</feature>
<dbReference type="Gene3D" id="2.20.100.10">
    <property type="entry name" value="Thrombospondin type-1 (TSP1) repeat"/>
    <property type="match status" value="6"/>
</dbReference>
<feature type="signal peptide" evidence="10">
    <location>
        <begin position="1"/>
        <end position="24"/>
    </location>
</feature>
<proteinExistence type="predicted"/>
<dbReference type="SMART" id="SM00209">
    <property type="entry name" value="TSP1"/>
    <property type="match status" value="6"/>
</dbReference>
<dbReference type="Proteomes" id="UP000694844">
    <property type="component" value="Chromosome 8"/>
</dbReference>
<dbReference type="OrthoDB" id="6258760at2759"/>
<dbReference type="PANTHER" id="PTHR22906:SF54">
    <property type="entry name" value="IG-LIKE DOMAIN-CONTAINING PROTEIN"/>
    <property type="match status" value="1"/>
</dbReference>
<evidence type="ECO:0000256" key="4">
    <source>
        <dbReference type="ARBA" id="ARBA00022729"/>
    </source>
</evidence>
<sequence length="481" mass="53531">MMRGLDIYAFVLLIVALELIVTDAQFTCFRKYRERKGKEFCKGPLKNRKKFSSPETCCAKKGKGFAVSMVKVGGKNKFECTSCSVLKKSTPAPTFPPTPEVTTELPEWGRWNPCSVTCGYGWRNRYRLCDDCDKNHFNYVQSQPCMDNFYCPMDGNWGHWMGWTQCSANCGGGTRTRVRRCNYPPPSHGGKQCPGSETKEEPCNEEPCPVDGHWAHWSQFTLCSATCGTGSMVRTRVCDNPPPQFGGKECEGTPYQEKRCKNKNCPMHGGWSLWGQWSECSVTCDTGTVMRTRTCDSPRPLFGGRDCDGSATDTRECIANKQCPVHGGWTSWTLEGRCNAARCETGTSIRSRSCTNPRPRNGGRPCMGRSYSREPCVNDENCPKSGEWCSWNEWSQCTATCTGLNSMQVRQRSCQCPGPQSGGSECDGSKYEARECVNVQPCNPYGALVSQRKNEDESYSTAVNTTEHAGNSKEDQTVVVS</sequence>
<evidence type="ECO:0000256" key="10">
    <source>
        <dbReference type="SAM" id="SignalP"/>
    </source>
</evidence>
<protein>
    <submittedName>
        <fullName evidence="12">Coadhesin-like</fullName>
    </submittedName>
</protein>
<gene>
    <name evidence="12" type="primary">LOC111105725</name>
</gene>
<name>A0A8B8AYI4_CRAVI</name>
<keyword evidence="3" id="KW-0245">EGF-like domain</keyword>
<dbReference type="FunFam" id="2.20.100.10:FF:000067">
    <property type="entry name" value="Hemicentin 1"/>
    <property type="match status" value="1"/>
</dbReference>
<organism evidence="11 12">
    <name type="scientific">Crassostrea virginica</name>
    <name type="common">Eastern oyster</name>
    <dbReference type="NCBI Taxonomy" id="6565"/>
    <lineage>
        <taxon>Eukaryota</taxon>
        <taxon>Metazoa</taxon>
        <taxon>Spiralia</taxon>
        <taxon>Lophotrochozoa</taxon>
        <taxon>Mollusca</taxon>
        <taxon>Bivalvia</taxon>
        <taxon>Autobranchia</taxon>
        <taxon>Pteriomorphia</taxon>
        <taxon>Ostreida</taxon>
        <taxon>Ostreoidea</taxon>
        <taxon>Ostreidae</taxon>
        <taxon>Crassostrea</taxon>
    </lineage>
</organism>
<keyword evidence="5" id="KW-0677">Repeat</keyword>
<accession>A0A8B8AYI4</accession>
<dbReference type="FunFam" id="2.20.100.10:FF:000007">
    <property type="entry name" value="Thrombospondin 1"/>
    <property type="match status" value="1"/>
</dbReference>
<dbReference type="PANTHER" id="PTHR22906">
    <property type="entry name" value="PROPERDIN"/>
    <property type="match status" value="1"/>
</dbReference>
<dbReference type="AlphaFoldDB" id="A0A8B8AYI4"/>
<evidence type="ECO:0000256" key="7">
    <source>
        <dbReference type="ARBA" id="ARBA00023157"/>
    </source>
</evidence>
<evidence type="ECO:0000256" key="3">
    <source>
        <dbReference type="ARBA" id="ARBA00022536"/>
    </source>
</evidence>
<dbReference type="KEGG" id="cvn:111105725"/>
<dbReference type="InterPro" id="IPR036383">
    <property type="entry name" value="TSP1_rpt_sf"/>
</dbReference>
<evidence type="ECO:0000256" key="5">
    <source>
        <dbReference type="ARBA" id="ARBA00022737"/>
    </source>
</evidence>
<dbReference type="RefSeq" id="XP_022295808.1">
    <property type="nucleotide sequence ID" value="XM_022440100.1"/>
</dbReference>
<dbReference type="GO" id="GO:0005576">
    <property type="term" value="C:extracellular region"/>
    <property type="evidence" value="ECO:0007669"/>
    <property type="project" value="UniProtKB-SubCell"/>
</dbReference>
<evidence type="ECO:0000256" key="9">
    <source>
        <dbReference type="SAM" id="MobiDB-lite"/>
    </source>
</evidence>
<keyword evidence="8" id="KW-0325">Glycoprotein</keyword>
<evidence type="ECO:0000313" key="12">
    <source>
        <dbReference type="RefSeq" id="XP_022295808.1"/>
    </source>
</evidence>
<dbReference type="PRINTS" id="PR01705">
    <property type="entry name" value="TSP1REPEAT"/>
</dbReference>
<keyword evidence="6" id="KW-0106">Calcium</keyword>
<dbReference type="FunFam" id="2.20.100.10:FF:000002">
    <property type="entry name" value="Unc-5 netrin receptor C"/>
    <property type="match status" value="1"/>
</dbReference>
<feature type="chain" id="PRO_5034750382" evidence="10">
    <location>
        <begin position="25"/>
        <end position="481"/>
    </location>
</feature>
<evidence type="ECO:0000256" key="1">
    <source>
        <dbReference type="ARBA" id="ARBA00004239"/>
    </source>
</evidence>